<feature type="signal peptide" evidence="8">
    <location>
        <begin position="1"/>
        <end position="23"/>
    </location>
</feature>
<dbReference type="Pfam" id="PF17048">
    <property type="entry name" value="Ceramidse_alk_C"/>
    <property type="match status" value="1"/>
</dbReference>
<evidence type="ECO:0000256" key="8">
    <source>
        <dbReference type="SAM" id="SignalP"/>
    </source>
</evidence>
<evidence type="ECO:0000259" key="10">
    <source>
        <dbReference type="Pfam" id="PF17048"/>
    </source>
</evidence>
<dbReference type="PANTHER" id="PTHR12670">
    <property type="entry name" value="CERAMIDASE"/>
    <property type="match status" value="1"/>
</dbReference>
<feature type="binding site" evidence="6">
    <location>
        <position position="224"/>
    </location>
    <ligand>
        <name>Zn(2+)</name>
        <dbReference type="ChEBI" id="CHEBI:29105"/>
    </ligand>
</feature>
<dbReference type="GO" id="GO:0046512">
    <property type="term" value="P:sphingosine biosynthetic process"/>
    <property type="evidence" value="ECO:0007669"/>
    <property type="project" value="TreeGrafter"/>
</dbReference>
<evidence type="ECO:0000256" key="4">
    <source>
        <dbReference type="ARBA" id="ARBA00022801"/>
    </source>
</evidence>
<dbReference type="Proteomes" id="UP000192223">
    <property type="component" value="Unplaced"/>
</dbReference>
<dbReference type="STRING" id="224129.A0A1W4WKF1"/>
<dbReference type="GO" id="GO:0042759">
    <property type="term" value="P:long-chain fatty acid biosynthetic process"/>
    <property type="evidence" value="ECO:0007669"/>
    <property type="project" value="TreeGrafter"/>
</dbReference>
<dbReference type="GO" id="GO:0017040">
    <property type="term" value="F:N-acylsphingosine amidohydrolase activity"/>
    <property type="evidence" value="ECO:0007669"/>
    <property type="project" value="UniProtKB-UniRule"/>
</dbReference>
<evidence type="ECO:0000256" key="6">
    <source>
        <dbReference type="PIRSR" id="PIRSR606823-2"/>
    </source>
</evidence>
<dbReference type="AlphaFoldDB" id="A0A1W4WKF1"/>
<keyword evidence="6" id="KW-0479">Metal-binding</keyword>
<keyword evidence="7" id="KW-0746">Sphingolipid metabolism</keyword>
<dbReference type="EC" id="3.5.1.23" evidence="2 7"/>
<dbReference type="PANTHER" id="PTHR12670:SF1">
    <property type="entry name" value="NEUTRAL CERAMIDASE"/>
    <property type="match status" value="1"/>
</dbReference>
<dbReference type="GO" id="GO:0016020">
    <property type="term" value="C:membrane"/>
    <property type="evidence" value="ECO:0007669"/>
    <property type="project" value="GOC"/>
</dbReference>
<dbReference type="RefSeq" id="XP_018320937.1">
    <property type="nucleotide sequence ID" value="XM_018465435.2"/>
</dbReference>
<evidence type="ECO:0000256" key="7">
    <source>
        <dbReference type="RuleBase" id="RU366019"/>
    </source>
</evidence>
<evidence type="ECO:0000256" key="5">
    <source>
        <dbReference type="PIRSR" id="PIRSR606823-1"/>
    </source>
</evidence>
<dbReference type="InterPro" id="IPR031331">
    <property type="entry name" value="NEUT/ALK_ceramidase_C"/>
</dbReference>
<dbReference type="GO" id="GO:0046872">
    <property type="term" value="F:metal ion binding"/>
    <property type="evidence" value="ECO:0007669"/>
    <property type="project" value="UniProtKB-KW"/>
</dbReference>
<feature type="chain" id="PRO_5010817820" description="Neutral ceramidase" evidence="8">
    <location>
        <begin position="24"/>
        <end position="696"/>
    </location>
</feature>
<protein>
    <recommendedName>
        <fullName evidence="3 7">Neutral ceramidase</fullName>
        <ecNumber evidence="2 7">3.5.1.23</ecNumber>
    </recommendedName>
</protein>
<feature type="domain" description="Neutral/alkaline non-lysosomal ceramidase N-terminal" evidence="9">
    <location>
        <begin position="24"/>
        <end position="530"/>
    </location>
</feature>
<dbReference type="Gene3D" id="2.60.40.2300">
    <property type="entry name" value="Neutral/alkaline non-lysosomal ceramidase, C-terminal domain"/>
    <property type="match status" value="1"/>
</dbReference>
<feature type="binding site" evidence="6">
    <location>
        <position position="114"/>
    </location>
    <ligand>
        <name>Zn(2+)</name>
        <dbReference type="ChEBI" id="CHEBI:29105"/>
    </ligand>
</feature>
<dbReference type="GO" id="GO:0046514">
    <property type="term" value="P:ceramide catabolic process"/>
    <property type="evidence" value="ECO:0007669"/>
    <property type="project" value="InterPro"/>
</dbReference>
<gene>
    <name evidence="12 13" type="primary">LOC108734045</name>
</gene>
<reference evidence="12 13" key="1">
    <citation type="submission" date="2025-04" db="UniProtKB">
        <authorList>
            <consortium name="RefSeq"/>
        </authorList>
    </citation>
    <scope>IDENTIFICATION</scope>
    <source>
        <tissue evidence="12 13">Entire body</tissue>
    </source>
</reference>
<feature type="domain" description="Neutral/alkaline non-lysosomal ceramidase C-terminal" evidence="10">
    <location>
        <begin position="535"/>
        <end position="693"/>
    </location>
</feature>
<dbReference type="Pfam" id="PF04734">
    <property type="entry name" value="Ceramidase_alk"/>
    <property type="match status" value="1"/>
</dbReference>
<dbReference type="RefSeq" id="XP_018320936.1">
    <property type="nucleotide sequence ID" value="XM_018465434.2"/>
</dbReference>
<proteinExistence type="inferred from homology"/>
<dbReference type="GO" id="GO:0005576">
    <property type="term" value="C:extracellular region"/>
    <property type="evidence" value="ECO:0007669"/>
    <property type="project" value="TreeGrafter"/>
</dbReference>
<evidence type="ECO:0000256" key="3">
    <source>
        <dbReference type="ARBA" id="ARBA00019235"/>
    </source>
</evidence>
<evidence type="ECO:0000256" key="2">
    <source>
        <dbReference type="ARBA" id="ARBA00011891"/>
    </source>
</evidence>
<dbReference type="KEGG" id="apln:108734045"/>
<feature type="binding site" evidence="6">
    <location>
        <position position="463"/>
    </location>
    <ligand>
        <name>Zn(2+)</name>
        <dbReference type="ChEBI" id="CHEBI:29105"/>
    </ligand>
</feature>
<evidence type="ECO:0000313" key="11">
    <source>
        <dbReference type="Proteomes" id="UP000192223"/>
    </source>
</evidence>
<keyword evidence="8" id="KW-0732">Signal</keyword>
<accession>A0A1W4WKF1</accession>
<evidence type="ECO:0000313" key="13">
    <source>
        <dbReference type="RefSeq" id="XP_018320937.1"/>
    </source>
</evidence>
<dbReference type="InterPro" id="IPR038445">
    <property type="entry name" value="NCDase_C_sf"/>
</dbReference>
<keyword evidence="4 7" id="KW-0378">Hydrolase</keyword>
<dbReference type="OrthoDB" id="191371at2759"/>
<sequence>MAFSRSCSLLFLGIFCTCGFVDPYRVGVGIADVTGPVAEVTFMGYAKLEQKGMGLHLRQYSRAFVIEDNGNRMLFVSVDVGMIGPAMRKEVLERLNRKFGTLYNEQNFILSGTHTHSAPGGFLMHLLFDLPSLGFVKQTFTALVSGITQSILRAHNSMVEARIFLNSGELLNVNINRSPAAYLFNPEEERNEYKYDVDKEMTQLKFLSAYNNEPLGVINWFAVHPTSMNNTNRLVSSDNVGYASILFEEYANGGLPGKGPFVASFASSNLGDVSPNIKGPHCLNSGLPCNDVSSTCDGEAKICIASGPGRDMFESTRLIATRLFEKAKELWGNGNEQEVLGPLRVGHQFVDMPKQTAHYIARNGSSIKVRGCLPAMGYSFAAGTTDGPGEFDFKQATLTGNRMWNTLRDLIAAPTSDEKECHYPKPILLNTGKISFPYEWQPKIVSVQVALLGDVAIGAVPGEFTTMSGRRLRKAIAAAYQQNGRSVRKVIIAGLSNVYSDYITTPEEYQLQRYEGASTIYGPHTLTIYLKVYRELTNSLLLDRKIDPGPNPPDFSNKLISLVPPVIFDCSGFTNRFGECIQQPHKRVKRGEVVKAIFISGNPRNNLMHGKTFLTVEKFNKENWDVVATDSNWETKFIWMKSSKLSPNSEAIIEWETGSKTELGTYRIRHIGFYRYIFGGIHPYEGLTEAFEVVDN</sequence>
<comment type="cofactor">
    <cofactor evidence="6">
        <name>Zn(2+)</name>
        <dbReference type="ChEBI" id="CHEBI:29105"/>
    </cofactor>
    <text evidence="6">Binds 1 zinc ion per subunit.</text>
</comment>
<comment type="similarity">
    <text evidence="1 7">Belongs to the neutral ceramidase family.</text>
</comment>
<evidence type="ECO:0000259" key="9">
    <source>
        <dbReference type="Pfam" id="PF04734"/>
    </source>
</evidence>
<evidence type="ECO:0000313" key="12">
    <source>
        <dbReference type="RefSeq" id="XP_018320936.1"/>
    </source>
</evidence>
<comment type="catalytic activity">
    <reaction evidence="7">
        <text>an N-acylsphing-4-enine + H2O = sphing-4-enine + a fatty acid</text>
        <dbReference type="Rhea" id="RHEA:20856"/>
        <dbReference type="ChEBI" id="CHEBI:15377"/>
        <dbReference type="ChEBI" id="CHEBI:28868"/>
        <dbReference type="ChEBI" id="CHEBI:52639"/>
        <dbReference type="ChEBI" id="CHEBI:57756"/>
        <dbReference type="EC" id="3.5.1.23"/>
    </reaction>
</comment>
<evidence type="ECO:0000256" key="1">
    <source>
        <dbReference type="ARBA" id="ARBA00009835"/>
    </source>
</evidence>
<keyword evidence="7" id="KW-0443">Lipid metabolism</keyword>
<name>A0A1W4WKF1_AGRPL</name>
<organism evidence="11 13">
    <name type="scientific">Agrilus planipennis</name>
    <name type="common">Emerald ash borer</name>
    <name type="synonym">Agrilus marcopoli</name>
    <dbReference type="NCBI Taxonomy" id="224129"/>
    <lineage>
        <taxon>Eukaryota</taxon>
        <taxon>Metazoa</taxon>
        <taxon>Ecdysozoa</taxon>
        <taxon>Arthropoda</taxon>
        <taxon>Hexapoda</taxon>
        <taxon>Insecta</taxon>
        <taxon>Pterygota</taxon>
        <taxon>Neoptera</taxon>
        <taxon>Endopterygota</taxon>
        <taxon>Coleoptera</taxon>
        <taxon>Polyphaga</taxon>
        <taxon>Elateriformia</taxon>
        <taxon>Buprestoidea</taxon>
        <taxon>Buprestidae</taxon>
        <taxon>Agrilinae</taxon>
        <taxon>Agrilus</taxon>
    </lineage>
</organism>
<dbReference type="GeneID" id="108734045"/>
<keyword evidence="11" id="KW-1185">Reference proteome</keyword>
<dbReference type="InterPro" id="IPR031329">
    <property type="entry name" value="NEUT/ALK_ceramidase_N"/>
</dbReference>
<feature type="binding site" evidence="6">
    <location>
        <position position="502"/>
    </location>
    <ligand>
        <name>Zn(2+)</name>
        <dbReference type="ChEBI" id="CHEBI:29105"/>
    </ligand>
</feature>
<keyword evidence="6" id="KW-0862">Zinc</keyword>
<feature type="active site" description="Nucleophile" evidence="5">
    <location>
        <position position="274"/>
    </location>
</feature>
<dbReference type="InterPro" id="IPR006823">
    <property type="entry name" value="Ceramidase_alk"/>
</dbReference>